<evidence type="ECO:0000313" key="4">
    <source>
        <dbReference type="Proteomes" id="UP001144341"/>
    </source>
</evidence>
<dbReference type="SUPFAM" id="SSF51445">
    <property type="entry name" value="(Trans)glycosidases"/>
    <property type="match status" value="1"/>
</dbReference>
<keyword evidence="3" id="KW-0378">Hydrolase</keyword>
<dbReference type="RefSeq" id="WP_269414761.1">
    <property type="nucleotide sequence ID" value="NZ_JAPWGL010000002.1"/>
</dbReference>
<dbReference type="PANTHER" id="PTHR34154:SF3">
    <property type="entry name" value="ALKALI-SENSITIVE LINKAGE PROTEIN 1"/>
    <property type="match status" value="1"/>
</dbReference>
<feature type="domain" description="Fibronectin type-III" evidence="2">
    <location>
        <begin position="1092"/>
        <end position="1180"/>
    </location>
</feature>
<dbReference type="PROSITE" id="PS50853">
    <property type="entry name" value="FN3"/>
    <property type="match status" value="1"/>
</dbReference>
<dbReference type="Pfam" id="PF11790">
    <property type="entry name" value="Glyco_hydro_cc"/>
    <property type="match status" value="1"/>
</dbReference>
<accession>A0ABT4KYL9</accession>
<dbReference type="Gene3D" id="2.60.40.10">
    <property type="entry name" value="Immunoglobulins"/>
    <property type="match status" value="2"/>
</dbReference>
<dbReference type="Pfam" id="PF13385">
    <property type="entry name" value="Laminin_G_3"/>
    <property type="match status" value="1"/>
</dbReference>
<dbReference type="Gene3D" id="2.60.20.10">
    <property type="entry name" value="Crystallins"/>
    <property type="match status" value="1"/>
</dbReference>
<evidence type="ECO:0000259" key="2">
    <source>
        <dbReference type="PROSITE" id="PS50853"/>
    </source>
</evidence>
<feature type="chain" id="PRO_5045447310" evidence="1">
    <location>
        <begin position="22"/>
        <end position="1669"/>
    </location>
</feature>
<dbReference type="InterPro" id="IPR017853">
    <property type="entry name" value="GH"/>
</dbReference>
<name>A0ABT4KYL9_9SPHI</name>
<dbReference type="Pfam" id="PF18962">
    <property type="entry name" value="Por_Secre_tail"/>
    <property type="match status" value="1"/>
</dbReference>
<evidence type="ECO:0000313" key="3">
    <source>
        <dbReference type="EMBL" id="MCZ4222958.1"/>
    </source>
</evidence>
<dbReference type="InterPro" id="IPR013320">
    <property type="entry name" value="ConA-like_dom_sf"/>
</dbReference>
<dbReference type="SUPFAM" id="SSF49265">
    <property type="entry name" value="Fibronectin type III"/>
    <property type="match status" value="1"/>
</dbReference>
<keyword evidence="4" id="KW-1185">Reference proteome</keyword>
<dbReference type="InterPro" id="IPR013783">
    <property type="entry name" value="Ig-like_fold"/>
</dbReference>
<dbReference type="SUPFAM" id="SSF49899">
    <property type="entry name" value="Concanavalin A-like lectins/glucanases"/>
    <property type="match status" value="1"/>
</dbReference>
<dbReference type="InterPro" id="IPR026444">
    <property type="entry name" value="Secre_tail"/>
</dbReference>
<feature type="signal peptide" evidence="1">
    <location>
        <begin position="1"/>
        <end position="21"/>
    </location>
</feature>
<dbReference type="InterPro" id="IPR003961">
    <property type="entry name" value="FN3_dom"/>
</dbReference>
<dbReference type="Gene3D" id="3.20.20.80">
    <property type="entry name" value="Glycosidases"/>
    <property type="match status" value="1"/>
</dbReference>
<dbReference type="GO" id="GO:0016787">
    <property type="term" value="F:hydrolase activity"/>
    <property type="evidence" value="ECO:0007669"/>
    <property type="project" value="UniProtKB-KW"/>
</dbReference>
<dbReference type="PANTHER" id="PTHR34154">
    <property type="entry name" value="ALKALI-SENSITIVE LINKAGE PROTEIN 1"/>
    <property type="match status" value="1"/>
</dbReference>
<organism evidence="3 4">
    <name type="scientific">Pedobacter rhodius</name>
    <dbReference type="NCBI Taxonomy" id="3004098"/>
    <lineage>
        <taxon>Bacteria</taxon>
        <taxon>Pseudomonadati</taxon>
        <taxon>Bacteroidota</taxon>
        <taxon>Sphingobacteriia</taxon>
        <taxon>Sphingobacteriales</taxon>
        <taxon>Sphingobacteriaceae</taxon>
        <taxon>Pedobacter</taxon>
    </lineage>
</organism>
<dbReference type="InterPro" id="IPR024655">
    <property type="entry name" value="Asl1_glyco_hydro_catalytic"/>
</dbReference>
<dbReference type="NCBIfam" id="TIGR04183">
    <property type="entry name" value="Por_Secre_tail"/>
    <property type="match status" value="1"/>
</dbReference>
<evidence type="ECO:0000256" key="1">
    <source>
        <dbReference type="SAM" id="SignalP"/>
    </source>
</evidence>
<dbReference type="EMBL" id="JAPWGL010000002">
    <property type="protein sequence ID" value="MCZ4222958.1"/>
    <property type="molecule type" value="Genomic_DNA"/>
</dbReference>
<gene>
    <name evidence="3" type="ORF">O0931_06570</name>
</gene>
<dbReference type="CDD" id="cd00063">
    <property type="entry name" value="FN3"/>
    <property type="match status" value="1"/>
</dbReference>
<dbReference type="Proteomes" id="UP001144341">
    <property type="component" value="Unassembled WGS sequence"/>
</dbReference>
<dbReference type="Gene3D" id="2.60.120.200">
    <property type="match status" value="1"/>
</dbReference>
<keyword evidence="1" id="KW-0732">Signal</keyword>
<dbReference type="InterPro" id="IPR036116">
    <property type="entry name" value="FN3_sf"/>
</dbReference>
<dbReference type="SMART" id="SM00060">
    <property type="entry name" value="FN3"/>
    <property type="match status" value="2"/>
</dbReference>
<comment type="caution">
    <text evidence="3">The sequence shown here is derived from an EMBL/GenBank/DDBJ whole genome shotgun (WGS) entry which is preliminary data.</text>
</comment>
<protein>
    <submittedName>
        <fullName evidence="3">Glycosyl hydrolase</fullName>
    </submittedName>
</protein>
<reference evidence="3" key="1">
    <citation type="submission" date="2022-12" db="EMBL/GenBank/DDBJ databases">
        <title>Genome sequence of SJ11.</title>
        <authorList>
            <person name="Woo H."/>
        </authorList>
    </citation>
    <scope>NUCLEOTIDE SEQUENCE</scope>
    <source>
        <strain evidence="3">SJ11</strain>
    </source>
</reference>
<proteinExistence type="predicted"/>
<dbReference type="InterPro" id="IPR053183">
    <property type="entry name" value="ASL1"/>
</dbReference>
<sequence length="1669" mass="180683">MKRLLLSVAFFLCSLTLAAQAPNLPVKGTLSQTILSSRTFSNATQADTVIRYRPSLSEYTLELVGKVNSATGRGLDIDVRNSKARGYRLSLDAANLKTSAPLSAITAISTAKAGVDQTIRIAVRKDSAHIYQNGAYIQSQPLSTINDIVGGAESSVIQGTVAGPNLMSGWAGVTGNYSGKPSDYGWAYNGTTSTTLFNTANSTAGGSRYVDVSASASPHTYNGTTYNGRMFYVRWDASTLASVAYTYAVTLEANSTYNFSMLHAYLSNATGSKTLTVGIGKTTSASDRFASSNFVTSGTADLKRENFSFTSQEAGTYYLTFTGPWGLFSIAELSLNKNLASSLIPNWAGMAPNNAGSPAAYSWGYTGTTSTTVFNTANGSGGTRYVDINASSGSNLHTYNGATYTGRVLYIRWDGSSISGTAYNYPVMLEANTSYNLSMLHAYVSNATGSKNITVGIGKTTAVADRFSTYTFVTSGTRVLNKETFSFTSKEAGLYYLTITGDWALFSIADLSLNKYEVKPRFIFGKNYLSGAVDISVSSVTYDDGAYAPTAPAAAPKQDLIVTGSTASFLPTSNTNFIVPGKTDMHLTGAGSPLINSTVQLNSNDAWLFFDNIRPSLVIANWLPYVSINGVPAANNPDVRISIYKNGTVIIPNGNITSTQALQVYTGTNLSGTNKSYKISVYNDSLGAFNNAIKSFKLKRGYMATLANNADGSGYSRVFIANDDDLVVNTMPQGLDATVSFIRVFKWDYVSKKGKAGWSPAQVGATWYYDWNIGGAESTDYNYSIIRQNAGWPAWGDIKNKQNVNHLLGFNEPDQADQSNMTVAQAIQQWPEMMKSGLRIGSPSPANPESSWITNFLAKTDSLNLRVDVVAIHCYWGGQTPQQWYTRLKNIYNRVKRPLWITEWNNGANWTTESWPADTTQALQKQFNDIKGILNVLDTASFIERYAEYDWVQYKRSLVLADTLTPAGKYYYANKSALAYNPAMAAVHNWQLASPQIYSSINSNNYRTATLNWLDLNGELGSKYVLERLVNGVDADFIPIKEFTGYPYGSTITHVDSVFAKASYRIKAFNLAGTQSVYSPIHIISKDADPVAPTSLTGTVTSSKITQLTWNAGVNARGYNLKRALSATGPFTTIFGQTTALTYQDTTLTPSTNYYYVVTSLNSAGESPNSTVLQLTTKDLVTPAVVTNPHAASGDTKVVLTWDLMYDAKFEVSRSTTPNGTYAVIAANVDAIRYEDLNRINGTTYYYKIVAFNAAGRSAESAILSATPVSGQYLHIGFNENTGTFAEDDWGGYNGTVMNTSTWTAGKDGPTGALNLVKSASSYLKLPTGVVSTLNDFTIATWVKLPSNLSNNTRIFDFGTSTNNFMILIPKTGSNLRYKIAAATGANDRYMPYVLPLNQWVHIAITQQGSAFKLYVNGTLQYTDNNATIKPSDLGLTTNNYLGKSQYSTDPYSDHIYDDFRIYNRALSDTELADLLKISQTITFSPIDQKMVGAADFDPGATASSGLAISYNSSDTTAATIVNGKVHIKAAGSSVVTAAQSGNSSYAPATSVSQTLTITASGSMLASTKTTPDKYGVLAPDDTGIPVADKITVYPNPVIDKRFSVRLTKDLMNQTITVRIRDAYGKVLQTNTIKANADELNVSLAGNYMPGVYFVQLNSLRLIRVMVYP</sequence>